<reference evidence="2" key="1">
    <citation type="journal article" date="2023" name="Hortic. Res.">
        <title>A chromosome-level phased genome enabling allele-level studies in sweet orange: a case study on citrus Huanglongbing tolerance.</title>
        <authorList>
            <person name="Wu B."/>
            <person name="Yu Q."/>
            <person name="Deng Z."/>
            <person name="Duan Y."/>
            <person name="Luo F."/>
            <person name="Gmitter F. Jr."/>
        </authorList>
    </citation>
    <scope>NUCLEOTIDE SEQUENCE [LARGE SCALE GENOMIC DNA]</scope>
    <source>
        <strain evidence="2">cv. Valencia</strain>
    </source>
</reference>
<evidence type="ECO:0000313" key="2">
    <source>
        <dbReference type="Proteomes" id="UP000829398"/>
    </source>
</evidence>
<accession>A0ACB8NAY2</accession>
<dbReference type="Proteomes" id="UP000829398">
    <property type="component" value="Chromosome 2"/>
</dbReference>
<protein>
    <submittedName>
        <fullName evidence="1">Uncharacterized protein</fullName>
    </submittedName>
</protein>
<comment type="caution">
    <text evidence="1">The sequence shown here is derived from an EMBL/GenBank/DDBJ whole genome shotgun (WGS) entry which is preliminary data.</text>
</comment>
<dbReference type="EMBL" id="CM039171">
    <property type="protein sequence ID" value="KAH9795024.1"/>
    <property type="molecule type" value="Genomic_DNA"/>
</dbReference>
<sequence length="905" mass="103101">MAKCYILASISNILQTKHQNLETATEIMDSLQQMFGQSTRSARQAALKGIMNSKMGKGTRVRDHVLKMMDYLNEAEIQGAQIDDNSKIDMVLESLPETFKEFKVNYNMNKRNMTLTELMNELHSAEEIYRAEKSLGSINITEKSSSSGPKPKGKGKKKARKKKPSTKQDGKPKGKCFKCGQKGHWKKDCPKIVKSWKMTKRTFSAKGVRATVPLELVHTDICGPINVQARGGYEYFITFTDDYSRYGYVYLMRHKSEALEKFKEYRAETEKQLDKNIKKLRSDRVYLLNLVPSKSVPKTPIELWSGRKPSLRHVRIWGSPTHVLKPKANKMDSRSEVCMFVGYPKGTRGGLFYSLQDKKVIVSTHFTSLEEDYMNNFKPKSKVILEELSGDQVDAQLSTPITEEEGQQQPDDQHRINPEQPSLLESRRSGRVTSYNEALIDRDVEFWKKTMNQEMESMYSNKVWELVEAPNGVKPIGCKWIYKRKRGVDGRVETFKARLVAKGFTQKEGIDYEETFSSVAMLKSIRILLSIAAVLDYEIWQMDVKTAFLNGHLEENIYMQQPDGFIQKGHKHMVCKLQRSIYELKQASRSWNIRFDQAIKSFGFIQNIDEPCVYKKIQEKSVAFLILYVDDILLIGNDIGVLTTIKSWLAKQFDMKDLGEASYILGIKLLRDRKNKTLALSQAVYIDKILARFSMENSKTDLLPFRHGITFSKDQSPKTSEEIERMRRVPYAKAVGSLIKSTSGCVFTLGSGAISWRSVKQSCIADSTTEAEYVAAFEAAKEAVWLRKFLQDLEVVPAVTAPLKLFCDNSGTVAQSKEPRNHKKQKHIERKYHLIRDIVQRGDVEVTQIASQQNLAYPFTKAIPGKPFNLHLESMGMLTVRDLTSVVVTDPDLTGVVVADRDLGV</sequence>
<gene>
    <name evidence="1" type="ORF">KPL71_005087</name>
</gene>
<organism evidence="1 2">
    <name type="scientific">Citrus sinensis</name>
    <name type="common">Sweet orange</name>
    <name type="synonym">Citrus aurantium var. sinensis</name>
    <dbReference type="NCBI Taxonomy" id="2711"/>
    <lineage>
        <taxon>Eukaryota</taxon>
        <taxon>Viridiplantae</taxon>
        <taxon>Streptophyta</taxon>
        <taxon>Embryophyta</taxon>
        <taxon>Tracheophyta</taxon>
        <taxon>Spermatophyta</taxon>
        <taxon>Magnoliopsida</taxon>
        <taxon>eudicotyledons</taxon>
        <taxon>Gunneridae</taxon>
        <taxon>Pentapetalae</taxon>
        <taxon>rosids</taxon>
        <taxon>malvids</taxon>
        <taxon>Sapindales</taxon>
        <taxon>Rutaceae</taxon>
        <taxon>Aurantioideae</taxon>
        <taxon>Citrus</taxon>
    </lineage>
</organism>
<name>A0ACB8NAY2_CITSI</name>
<proteinExistence type="predicted"/>
<keyword evidence="2" id="KW-1185">Reference proteome</keyword>
<evidence type="ECO:0000313" key="1">
    <source>
        <dbReference type="EMBL" id="KAH9795024.1"/>
    </source>
</evidence>